<dbReference type="AlphaFoldDB" id="A0AAV5C0Z5"/>
<dbReference type="GO" id="GO:0015031">
    <property type="term" value="P:protein transport"/>
    <property type="evidence" value="ECO:0007669"/>
    <property type="project" value="UniProtKB-KW"/>
</dbReference>
<keyword evidence="2 3" id="KW-0813">Transport</keyword>
<evidence type="ECO:0000313" key="6">
    <source>
        <dbReference type="EMBL" id="GJM92265.1"/>
    </source>
</evidence>
<dbReference type="GO" id="GO:0005546">
    <property type="term" value="F:phosphatidylinositol-4,5-bisphosphate binding"/>
    <property type="evidence" value="ECO:0007669"/>
    <property type="project" value="InterPro"/>
</dbReference>
<accession>A0AAV5C0Z5</accession>
<organism evidence="6 7">
    <name type="scientific">Eleusine coracana subsp. coracana</name>
    <dbReference type="NCBI Taxonomy" id="191504"/>
    <lineage>
        <taxon>Eukaryota</taxon>
        <taxon>Viridiplantae</taxon>
        <taxon>Streptophyta</taxon>
        <taxon>Embryophyta</taxon>
        <taxon>Tracheophyta</taxon>
        <taxon>Spermatophyta</taxon>
        <taxon>Magnoliopsida</taxon>
        <taxon>Liliopsida</taxon>
        <taxon>Poales</taxon>
        <taxon>Poaceae</taxon>
        <taxon>PACMAD clade</taxon>
        <taxon>Chloridoideae</taxon>
        <taxon>Cynodonteae</taxon>
        <taxon>Eleusininae</taxon>
        <taxon>Eleusine</taxon>
    </lineage>
</organism>
<dbReference type="InterPro" id="IPR046364">
    <property type="entry name" value="Exo70_C"/>
</dbReference>
<comment type="function">
    <text evidence="3">Component of the exocyst complex.</text>
</comment>
<name>A0AAV5C0Z5_ELECO</name>
<feature type="compositionally biased region" description="Low complexity" evidence="4">
    <location>
        <begin position="130"/>
        <end position="148"/>
    </location>
</feature>
<dbReference type="InterPro" id="IPR004140">
    <property type="entry name" value="Exo70"/>
</dbReference>
<dbReference type="GO" id="GO:0006887">
    <property type="term" value="P:exocytosis"/>
    <property type="evidence" value="ECO:0007669"/>
    <property type="project" value="UniProtKB-KW"/>
</dbReference>
<dbReference type="GO" id="GO:0000145">
    <property type="term" value="C:exocyst"/>
    <property type="evidence" value="ECO:0007669"/>
    <property type="project" value="InterPro"/>
</dbReference>
<evidence type="ECO:0000256" key="1">
    <source>
        <dbReference type="ARBA" id="ARBA00006756"/>
    </source>
</evidence>
<evidence type="ECO:0000256" key="2">
    <source>
        <dbReference type="ARBA" id="ARBA00022448"/>
    </source>
</evidence>
<comment type="similarity">
    <text evidence="1 3">Belongs to the EXO70 family.</text>
</comment>
<gene>
    <name evidence="6" type="primary">ga08716</name>
    <name evidence="6" type="ORF">PR202_ga08716</name>
</gene>
<dbReference type="Pfam" id="PF03081">
    <property type="entry name" value="Exo70_C"/>
    <property type="match status" value="1"/>
</dbReference>
<dbReference type="PANTHER" id="PTHR12542">
    <property type="entry name" value="EXOCYST COMPLEX PROTEIN EXO70"/>
    <property type="match status" value="1"/>
</dbReference>
<keyword evidence="3" id="KW-0653">Protein transport</keyword>
<dbReference type="EMBL" id="BQKI01000004">
    <property type="protein sequence ID" value="GJM92265.1"/>
    <property type="molecule type" value="Genomic_DNA"/>
</dbReference>
<keyword evidence="7" id="KW-1185">Reference proteome</keyword>
<evidence type="ECO:0000313" key="7">
    <source>
        <dbReference type="Proteomes" id="UP001054889"/>
    </source>
</evidence>
<feature type="region of interest" description="Disordered" evidence="4">
    <location>
        <begin position="130"/>
        <end position="159"/>
    </location>
</feature>
<comment type="caution">
    <text evidence="6">The sequence shown here is derived from an EMBL/GenBank/DDBJ whole genome shotgun (WGS) entry which is preliminary data.</text>
</comment>
<proteinExistence type="inferred from homology"/>
<dbReference type="Proteomes" id="UP001054889">
    <property type="component" value="Unassembled WGS sequence"/>
</dbReference>
<dbReference type="InterPro" id="IPR016159">
    <property type="entry name" value="Cullin_repeat-like_dom_sf"/>
</dbReference>
<sequence>MGAAMGKAAEHLAGAAETRAAAARLAFAEHAMLQWNRSPGADTGIWDADGNFTNSCLLAAVDELLLLAKEDPSFAARRHLDGSVALAVSRMVEELLRVRVWNAAQLRFAVDRLALASSGASAMAFHSAAGNRTNSTSTGGGTSSASTGRELDASDGSQQPRRVSLSWSVVPEEIAALVDGEFLDEQVDLICPAGVSVLHEIAQRVVRADGTKEFLRAFANAPCDVLDSFLSILRVECSGRTTEVVIKRWSAVTKIIEKAVPAMRRQLHAQPPGAFDSFRDEYLSTIAETRVLVLLQFADDFTTLTSHEKLVHILSMYDALSDAAPGLLLLFTGARKQLVSDRTQDILAKLAGVVRTMVNGLVAKTRRSDDSSSSHAQSASGGVHLLTRLAVARVEQLAPHRAALDLILGDAGNASAVASFGGLVAELIEGLERGLEEKSELLISAGGGSAHLFLANNMRFVLTRAADSDVASLLGDEWVARRRSKLERHVASYVEACWVPVIACLETGSGKPARALAKFNAAFKEAHGSQVCREVPDTGLRVVLRKAVAEKVVPPYVAFLKKNPKLETSVRYSADNLAESLADLFEGEATNA</sequence>
<feature type="domain" description="Exocyst complex subunit Exo70 C-terminal" evidence="5">
    <location>
        <begin position="247"/>
        <end position="582"/>
    </location>
</feature>
<keyword evidence="3" id="KW-0268">Exocytosis</keyword>
<dbReference type="PANTHER" id="PTHR12542:SF114">
    <property type="entry name" value="EXOCYST SUBUNIT EXO70 FAMILY PROTEIN"/>
    <property type="match status" value="1"/>
</dbReference>
<evidence type="ECO:0000256" key="4">
    <source>
        <dbReference type="SAM" id="MobiDB-lite"/>
    </source>
</evidence>
<dbReference type="Gene3D" id="1.20.1280.170">
    <property type="entry name" value="Exocyst complex component Exo70"/>
    <property type="match status" value="1"/>
</dbReference>
<protein>
    <recommendedName>
        <fullName evidence="3">Exocyst subunit Exo70 family protein</fullName>
    </recommendedName>
</protein>
<reference evidence="6" key="1">
    <citation type="journal article" date="2018" name="DNA Res.">
        <title>Multiple hybrid de novo genome assembly of finger millet, an orphan allotetraploid crop.</title>
        <authorList>
            <person name="Hatakeyama M."/>
            <person name="Aluri S."/>
            <person name="Balachadran M.T."/>
            <person name="Sivarajan S.R."/>
            <person name="Patrignani A."/>
            <person name="Gruter S."/>
            <person name="Poveda L."/>
            <person name="Shimizu-Inatsugi R."/>
            <person name="Baeten J."/>
            <person name="Francoijs K.J."/>
            <person name="Nataraja K.N."/>
            <person name="Reddy Y.A.N."/>
            <person name="Phadnis S."/>
            <person name="Ravikumar R.L."/>
            <person name="Schlapbach R."/>
            <person name="Sreeman S.M."/>
            <person name="Shimizu K.K."/>
        </authorList>
    </citation>
    <scope>NUCLEOTIDE SEQUENCE</scope>
</reference>
<reference evidence="6" key="2">
    <citation type="submission" date="2021-12" db="EMBL/GenBank/DDBJ databases">
        <title>Resequencing data analysis of finger millet.</title>
        <authorList>
            <person name="Hatakeyama M."/>
            <person name="Aluri S."/>
            <person name="Balachadran M.T."/>
            <person name="Sivarajan S.R."/>
            <person name="Poveda L."/>
            <person name="Shimizu-Inatsugi R."/>
            <person name="Schlapbach R."/>
            <person name="Sreeman S.M."/>
            <person name="Shimizu K.K."/>
        </authorList>
    </citation>
    <scope>NUCLEOTIDE SEQUENCE</scope>
</reference>
<evidence type="ECO:0000256" key="3">
    <source>
        <dbReference type="RuleBase" id="RU365026"/>
    </source>
</evidence>
<dbReference type="SUPFAM" id="SSF74788">
    <property type="entry name" value="Cullin repeat-like"/>
    <property type="match status" value="1"/>
</dbReference>
<evidence type="ECO:0000259" key="5">
    <source>
        <dbReference type="Pfam" id="PF03081"/>
    </source>
</evidence>